<evidence type="ECO:0000313" key="3">
    <source>
        <dbReference type="Proteomes" id="UP000427716"/>
    </source>
</evidence>
<dbReference type="SUPFAM" id="SSF53756">
    <property type="entry name" value="UDP-Glycosyltransferase/glycogen phosphorylase"/>
    <property type="match status" value="1"/>
</dbReference>
<dbReference type="Proteomes" id="UP000427716">
    <property type="component" value="Chromosome"/>
</dbReference>
<dbReference type="PANTHER" id="PTHR45947">
    <property type="entry name" value="SULFOQUINOVOSYL TRANSFERASE SQD2"/>
    <property type="match status" value="1"/>
</dbReference>
<evidence type="ECO:0000313" key="2">
    <source>
        <dbReference type="EMBL" id="QGT77581.1"/>
    </source>
</evidence>
<reference evidence="2 3" key="1">
    <citation type="submission" date="2019-11" db="EMBL/GenBank/DDBJ databases">
        <authorList>
            <person name="Zhang J."/>
            <person name="Sun C."/>
        </authorList>
    </citation>
    <scope>NUCLEOTIDE SEQUENCE [LARGE SCALE GENOMIC DNA]</scope>
    <source>
        <strain evidence="3">sp2</strain>
    </source>
</reference>
<keyword evidence="2" id="KW-0808">Transferase</keyword>
<dbReference type="Gene3D" id="3.40.50.2000">
    <property type="entry name" value="Glycogen Phosphorylase B"/>
    <property type="match status" value="2"/>
</dbReference>
<evidence type="ECO:0000259" key="1">
    <source>
        <dbReference type="Pfam" id="PF13439"/>
    </source>
</evidence>
<accession>A0A6I6D2N3</accession>
<protein>
    <submittedName>
        <fullName evidence="2">Glycosyltransferase</fullName>
    </submittedName>
</protein>
<dbReference type="GO" id="GO:0016757">
    <property type="term" value="F:glycosyltransferase activity"/>
    <property type="evidence" value="ECO:0007669"/>
    <property type="project" value="UniProtKB-ARBA"/>
</dbReference>
<keyword evidence="3" id="KW-1185">Reference proteome</keyword>
<dbReference type="Pfam" id="PF13439">
    <property type="entry name" value="Glyco_transf_4"/>
    <property type="match status" value="1"/>
</dbReference>
<dbReference type="PANTHER" id="PTHR45947:SF3">
    <property type="entry name" value="SULFOQUINOVOSYL TRANSFERASE SQD2"/>
    <property type="match status" value="1"/>
</dbReference>
<dbReference type="Pfam" id="PF13692">
    <property type="entry name" value="Glyco_trans_1_4"/>
    <property type="match status" value="1"/>
</dbReference>
<dbReference type="RefSeq" id="WP_156227484.1">
    <property type="nucleotide sequence ID" value="NZ_CP046415.1"/>
</dbReference>
<name>A0A6I6D2N3_9GAMM</name>
<dbReference type="EMBL" id="CP046415">
    <property type="protein sequence ID" value="QGT77581.1"/>
    <property type="molecule type" value="Genomic_DNA"/>
</dbReference>
<gene>
    <name evidence="2" type="ORF">GM160_01045</name>
</gene>
<proteinExistence type="predicted"/>
<feature type="domain" description="Glycosyltransferase subfamily 4-like N-terminal" evidence="1">
    <location>
        <begin position="24"/>
        <end position="189"/>
    </location>
</feature>
<dbReference type="KEGG" id="ghl:GM160_01045"/>
<dbReference type="AlphaFoldDB" id="A0A6I6D2N3"/>
<sequence length="396" mass="43287">MEKTPVSPPLHLADVTMFWGPASGGVRRYLEAKRHHIADCPDCQHSLLVPGPHPAWSADANQWLRQLPAWRLPAGDGYRFPLRPGPWREALVELAPDVIEAGDPYVTAHAAQAAAKRLGVPAVGFFHSDLSRLLVLRCGDWVRPLSGRYLGRLYRRFDWMFAPSDVMASQLADLGVRHVSVQRLGVDTSIFRPSAVQPGLRDALGIPRDARLLVFAGRNTREKHVDQLVASLDELDDRYYLLLIGAGMPVGSHPRLRVVDYVADEHTLAAYLASADALLHAGDAETFGLVILEAMACGLPVVGVDAGATPELVDETVGELVPQARAAALARGVTRLFDRDWLTAGAAARRRAVRHYGWGPQLDRQLLRMGQLCREGRVSDDIGREASWPGKGSVSA</sequence>
<dbReference type="InterPro" id="IPR028098">
    <property type="entry name" value="Glyco_trans_4-like_N"/>
</dbReference>
<organism evidence="2 3">
    <name type="scientific">Guyparkeria halophila</name>
    <dbReference type="NCBI Taxonomy" id="47960"/>
    <lineage>
        <taxon>Bacteria</taxon>
        <taxon>Pseudomonadati</taxon>
        <taxon>Pseudomonadota</taxon>
        <taxon>Gammaproteobacteria</taxon>
        <taxon>Chromatiales</taxon>
        <taxon>Thioalkalibacteraceae</taxon>
        <taxon>Guyparkeria</taxon>
    </lineage>
</organism>
<dbReference type="InterPro" id="IPR050194">
    <property type="entry name" value="Glycosyltransferase_grp1"/>
</dbReference>